<evidence type="ECO:0000256" key="1">
    <source>
        <dbReference type="SAM" id="MobiDB-lite"/>
    </source>
</evidence>
<keyword evidence="2" id="KW-0472">Membrane</keyword>
<name>A0A6P2CUN0_9BACT</name>
<accession>A0A6P2CUN0</accession>
<evidence type="ECO:0000313" key="4">
    <source>
        <dbReference type="Proteomes" id="UP000464178"/>
    </source>
</evidence>
<organism evidence="3 4">
    <name type="scientific">Gemmata massiliana</name>
    <dbReference type="NCBI Taxonomy" id="1210884"/>
    <lineage>
        <taxon>Bacteria</taxon>
        <taxon>Pseudomonadati</taxon>
        <taxon>Planctomycetota</taxon>
        <taxon>Planctomycetia</taxon>
        <taxon>Gemmatales</taxon>
        <taxon>Gemmataceae</taxon>
        <taxon>Gemmata</taxon>
    </lineage>
</organism>
<sequence length="372" mass="40691">MSDAPTQSVRVHIISPIAAHAPVELIVDPATTLHELLARLLRQGNAPAGADWAFRVGTTVLQLTDTIRAVAEKFGSAALVGGTLQLFLFDRTSLAPAPGSFAPPGAPAQPPPPRSAPRAPAAEEEEMDFDDEVEAAPRSMEVVKHKRKARARHADEADGAGATRKPATERRATVRYYTRMNPDRMFPLLVILSQAEIAEIVKAKVKQAVSEAFKVEEGSAVEVEPVLPGCDCYPPRHTLATDAKDAITETFWVVPRVLGRVHGARVLIRQGDRVLADVPLDVKVAKQTLAIACGLLSLAAPYMTMGLKSLKLDYESQKADGFPLYQQAGNWVAENLRPEWLGLGFFGLAFVLYLWMRPRRRDVFWDIQPAKP</sequence>
<feature type="transmembrane region" description="Helical" evidence="2">
    <location>
        <begin position="340"/>
        <end position="356"/>
    </location>
</feature>
<evidence type="ECO:0000313" key="3">
    <source>
        <dbReference type="EMBL" id="VTR91394.1"/>
    </source>
</evidence>
<dbReference type="RefSeq" id="WP_162666392.1">
    <property type="nucleotide sequence ID" value="NZ_LR593886.1"/>
</dbReference>
<gene>
    <name evidence="3" type="ORF">SOIL9_63200</name>
</gene>
<keyword evidence="2" id="KW-1133">Transmembrane helix</keyword>
<dbReference type="Proteomes" id="UP000464178">
    <property type="component" value="Chromosome"/>
</dbReference>
<keyword evidence="2" id="KW-0812">Transmembrane</keyword>
<dbReference type="EMBL" id="LR593886">
    <property type="protein sequence ID" value="VTR91394.1"/>
    <property type="molecule type" value="Genomic_DNA"/>
</dbReference>
<reference evidence="3 4" key="1">
    <citation type="submission" date="2019-05" db="EMBL/GenBank/DDBJ databases">
        <authorList>
            <consortium name="Science for Life Laboratories"/>
        </authorList>
    </citation>
    <scope>NUCLEOTIDE SEQUENCE [LARGE SCALE GENOMIC DNA]</scope>
    <source>
        <strain evidence="3">Soil9</strain>
    </source>
</reference>
<feature type="region of interest" description="Disordered" evidence="1">
    <location>
        <begin position="98"/>
        <end position="167"/>
    </location>
</feature>
<evidence type="ECO:0000256" key="2">
    <source>
        <dbReference type="SAM" id="Phobius"/>
    </source>
</evidence>
<proteinExistence type="predicted"/>
<feature type="compositionally biased region" description="Acidic residues" evidence="1">
    <location>
        <begin position="122"/>
        <end position="134"/>
    </location>
</feature>
<dbReference type="KEGG" id="gms:SOIL9_63200"/>
<dbReference type="AlphaFoldDB" id="A0A6P2CUN0"/>
<feature type="compositionally biased region" description="Pro residues" evidence="1">
    <location>
        <begin position="104"/>
        <end position="115"/>
    </location>
</feature>
<keyword evidence="4" id="KW-1185">Reference proteome</keyword>
<protein>
    <submittedName>
        <fullName evidence="3">Uncharacterized protein</fullName>
    </submittedName>
</protein>